<dbReference type="AlphaFoldDB" id="A0A840NLU2"/>
<comment type="caution">
    <text evidence="1">The sequence shown here is derived from an EMBL/GenBank/DDBJ whole genome shotgun (WGS) entry which is preliminary data.</text>
</comment>
<sequence length="299" mass="31824">MTGPPAPIWPRCSFVAQAAGDPLEGSAPPADRWFLIEHPGPWGRGGLTDSGLDPGVVAALSQWATAWSARLVLVRRPERAARNGTTRRWFRVDSRPGHESIRTGEFTADAELPAAARSTGEIAEGPLNLVCAHGRHDTCCAVRGRPVAAALAASAPGSTWECSHVGGCRFAPAVVLLPHGYLLGGVPVADAVEAVRHYRAGNLDPRWLRGRTSLPPAAQAAQHHARAVTGKTGIDALRVLGLEPDGAEGWRVELAEPACTVLLRERWVDTGRPLTCAATAPGRMRVFDLAELHRSTKDT</sequence>
<dbReference type="InterPro" id="IPR009737">
    <property type="entry name" value="Aim32/Apd1-like"/>
</dbReference>
<keyword evidence="2" id="KW-1185">Reference proteome</keyword>
<reference evidence="1 2" key="1">
    <citation type="submission" date="2020-08" db="EMBL/GenBank/DDBJ databases">
        <title>Sequencing the genomes of 1000 actinobacteria strains.</title>
        <authorList>
            <person name="Klenk H.-P."/>
        </authorList>
    </citation>
    <scope>NUCLEOTIDE SEQUENCE [LARGE SCALE GENOMIC DNA]</scope>
    <source>
        <strain evidence="1 2">DSM 45582</strain>
    </source>
</reference>
<evidence type="ECO:0008006" key="3">
    <source>
        <dbReference type="Google" id="ProtNLM"/>
    </source>
</evidence>
<dbReference type="InterPro" id="IPR036249">
    <property type="entry name" value="Thioredoxin-like_sf"/>
</dbReference>
<protein>
    <recommendedName>
        <fullName evidence="3">Sucrase ferredoxin</fullName>
    </recommendedName>
</protein>
<gene>
    <name evidence="1" type="ORF">BJ969_003337</name>
</gene>
<dbReference type="RefSeq" id="WP_343071446.1">
    <property type="nucleotide sequence ID" value="NZ_JACHIV010000001.1"/>
</dbReference>
<evidence type="ECO:0000313" key="2">
    <source>
        <dbReference type="Proteomes" id="UP000580474"/>
    </source>
</evidence>
<dbReference type="Gene3D" id="3.40.30.10">
    <property type="entry name" value="Glutaredoxin"/>
    <property type="match status" value="1"/>
</dbReference>
<dbReference type="SUPFAM" id="SSF52833">
    <property type="entry name" value="Thioredoxin-like"/>
    <property type="match status" value="1"/>
</dbReference>
<organism evidence="1 2">
    <name type="scientific">Saccharopolyspora gloriosae</name>
    <dbReference type="NCBI Taxonomy" id="455344"/>
    <lineage>
        <taxon>Bacteria</taxon>
        <taxon>Bacillati</taxon>
        <taxon>Actinomycetota</taxon>
        <taxon>Actinomycetes</taxon>
        <taxon>Pseudonocardiales</taxon>
        <taxon>Pseudonocardiaceae</taxon>
        <taxon>Saccharopolyspora</taxon>
    </lineage>
</organism>
<dbReference type="Proteomes" id="UP000580474">
    <property type="component" value="Unassembled WGS sequence"/>
</dbReference>
<name>A0A840NLU2_9PSEU</name>
<proteinExistence type="predicted"/>
<dbReference type="Pfam" id="PF06999">
    <property type="entry name" value="Suc_Fer-like"/>
    <property type="match status" value="1"/>
</dbReference>
<dbReference type="EMBL" id="JACHIV010000001">
    <property type="protein sequence ID" value="MBB5070249.1"/>
    <property type="molecule type" value="Genomic_DNA"/>
</dbReference>
<accession>A0A840NLU2</accession>
<evidence type="ECO:0000313" key="1">
    <source>
        <dbReference type="EMBL" id="MBB5070249.1"/>
    </source>
</evidence>